<proteinExistence type="predicted"/>
<dbReference type="EC" id="3.1.3.3" evidence="2"/>
<reference evidence="2" key="1">
    <citation type="submission" date="2020-02" db="EMBL/GenBank/DDBJ databases">
        <authorList>
            <person name="Meier V. D."/>
        </authorList>
    </citation>
    <scope>NUCLEOTIDE SEQUENCE</scope>
    <source>
        <strain evidence="2">AVDCRST_MAG71</strain>
    </source>
</reference>
<feature type="region of interest" description="Disordered" evidence="1">
    <location>
        <begin position="131"/>
        <end position="164"/>
    </location>
</feature>
<dbReference type="SUPFAM" id="SSF56784">
    <property type="entry name" value="HAD-like"/>
    <property type="match status" value="1"/>
</dbReference>
<dbReference type="AlphaFoldDB" id="A0A6J4KD67"/>
<accession>A0A6J4KD67</accession>
<dbReference type="InterPro" id="IPR036412">
    <property type="entry name" value="HAD-like_sf"/>
</dbReference>
<dbReference type="Gene3D" id="3.40.50.1000">
    <property type="entry name" value="HAD superfamily/HAD-like"/>
    <property type="match status" value="1"/>
</dbReference>
<dbReference type="Gene3D" id="1.20.1440.100">
    <property type="entry name" value="SG protein - dephosphorylation function"/>
    <property type="match status" value="1"/>
</dbReference>
<name>A0A6J4KD67_9GAMM</name>
<dbReference type="Pfam" id="PF12710">
    <property type="entry name" value="HAD"/>
    <property type="match status" value="1"/>
</dbReference>
<protein>
    <submittedName>
        <fullName evidence="2">Phosphoserine phosphatase</fullName>
        <ecNumber evidence="2">3.1.3.3</ecNumber>
    </submittedName>
</protein>
<evidence type="ECO:0000256" key="1">
    <source>
        <dbReference type="SAM" id="MobiDB-lite"/>
    </source>
</evidence>
<dbReference type="InterPro" id="IPR023214">
    <property type="entry name" value="HAD_sf"/>
</dbReference>
<sequence length="164" mass="17652">MDLALFDFDGTITTHETFPGFMHAAVPPRRLAVGKVLFAPLILGYRLGLVSGKWVRAAIVMSGLGGLALDEYRARGEAFAQQVLPGTLRAEALQRIEWHRSRGDRVVVVSGTGCLPGALVPRARSRAVVLSARAPRRPSDRSLSRCATRGRGKAATGPRTPRAL</sequence>
<evidence type="ECO:0000313" key="2">
    <source>
        <dbReference type="EMBL" id="CAA9302589.1"/>
    </source>
</evidence>
<dbReference type="EMBL" id="CADCUA010000051">
    <property type="protein sequence ID" value="CAA9302589.1"/>
    <property type="molecule type" value="Genomic_DNA"/>
</dbReference>
<keyword evidence="2" id="KW-0378">Hydrolase</keyword>
<organism evidence="2">
    <name type="scientific">uncultured Lysobacter sp</name>
    <dbReference type="NCBI Taxonomy" id="271060"/>
    <lineage>
        <taxon>Bacteria</taxon>
        <taxon>Pseudomonadati</taxon>
        <taxon>Pseudomonadota</taxon>
        <taxon>Gammaproteobacteria</taxon>
        <taxon>Lysobacterales</taxon>
        <taxon>Lysobacteraceae</taxon>
        <taxon>Lysobacter</taxon>
        <taxon>environmental samples</taxon>
    </lineage>
</organism>
<dbReference type="GO" id="GO:0016787">
    <property type="term" value="F:hydrolase activity"/>
    <property type="evidence" value="ECO:0007669"/>
    <property type="project" value="UniProtKB-KW"/>
</dbReference>
<gene>
    <name evidence="2" type="ORF">AVDCRST_MAG71-198</name>
</gene>